<feature type="transmembrane region" description="Helical" evidence="2">
    <location>
        <begin position="165"/>
        <end position="187"/>
    </location>
</feature>
<evidence type="ECO:0000259" key="3">
    <source>
        <dbReference type="Pfam" id="PF20152"/>
    </source>
</evidence>
<dbReference type="PANTHER" id="PTHR40465:SF1">
    <property type="entry name" value="DUF6534 DOMAIN-CONTAINING PROTEIN"/>
    <property type="match status" value="1"/>
</dbReference>
<dbReference type="InterPro" id="IPR045339">
    <property type="entry name" value="DUF6534"/>
</dbReference>
<organism evidence="4 5">
    <name type="scientific">Crepidotus variabilis</name>
    <dbReference type="NCBI Taxonomy" id="179855"/>
    <lineage>
        <taxon>Eukaryota</taxon>
        <taxon>Fungi</taxon>
        <taxon>Dikarya</taxon>
        <taxon>Basidiomycota</taxon>
        <taxon>Agaricomycotina</taxon>
        <taxon>Agaricomycetes</taxon>
        <taxon>Agaricomycetidae</taxon>
        <taxon>Agaricales</taxon>
        <taxon>Agaricineae</taxon>
        <taxon>Crepidotaceae</taxon>
        <taxon>Crepidotus</taxon>
    </lineage>
</organism>
<feature type="transmembrane region" description="Helical" evidence="2">
    <location>
        <begin position="199"/>
        <end position="226"/>
    </location>
</feature>
<protein>
    <recommendedName>
        <fullName evidence="3">DUF6534 domain-containing protein</fullName>
    </recommendedName>
</protein>
<keyword evidence="5" id="KW-1185">Reference proteome</keyword>
<dbReference type="AlphaFoldDB" id="A0A9P6E967"/>
<proteinExistence type="predicted"/>
<gene>
    <name evidence="4" type="ORF">CPB83DRAFT_860721</name>
</gene>
<feature type="transmembrane region" description="Helical" evidence="2">
    <location>
        <begin position="12"/>
        <end position="36"/>
    </location>
</feature>
<evidence type="ECO:0000256" key="2">
    <source>
        <dbReference type="SAM" id="Phobius"/>
    </source>
</evidence>
<accession>A0A9P6E967</accession>
<dbReference type="Proteomes" id="UP000807306">
    <property type="component" value="Unassembled WGS sequence"/>
</dbReference>
<dbReference type="Pfam" id="PF20152">
    <property type="entry name" value="DUF6534"/>
    <property type="match status" value="1"/>
</dbReference>
<evidence type="ECO:0000256" key="1">
    <source>
        <dbReference type="SAM" id="MobiDB-lite"/>
    </source>
</evidence>
<reference evidence="4" key="1">
    <citation type="submission" date="2020-11" db="EMBL/GenBank/DDBJ databases">
        <authorList>
            <consortium name="DOE Joint Genome Institute"/>
            <person name="Ahrendt S."/>
            <person name="Riley R."/>
            <person name="Andreopoulos W."/>
            <person name="Labutti K."/>
            <person name="Pangilinan J."/>
            <person name="Ruiz-Duenas F.J."/>
            <person name="Barrasa J.M."/>
            <person name="Sanchez-Garcia M."/>
            <person name="Camarero S."/>
            <person name="Miyauchi S."/>
            <person name="Serrano A."/>
            <person name="Linde D."/>
            <person name="Babiker R."/>
            <person name="Drula E."/>
            <person name="Ayuso-Fernandez I."/>
            <person name="Pacheco R."/>
            <person name="Padilla G."/>
            <person name="Ferreira P."/>
            <person name="Barriuso J."/>
            <person name="Kellner H."/>
            <person name="Castanera R."/>
            <person name="Alfaro M."/>
            <person name="Ramirez L."/>
            <person name="Pisabarro A.G."/>
            <person name="Kuo A."/>
            <person name="Tritt A."/>
            <person name="Lipzen A."/>
            <person name="He G."/>
            <person name="Yan M."/>
            <person name="Ng V."/>
            <person name="Cullen D."/>
            <person name="Martin F."/>
            <person name="Rosso M.-N."/>
            <person name="Henrissat B."/>
            <person name="Hibbett D."/>
            <person name="Martinez A.T."/>
            <person name="Grigoriev I.V."/>
        </authorList>
    </citation>
    <scope>NUCLEOTIDE SEQUENCE</scope>
    <source>
        <strain evidence="4">CBS 506.95</strain>
    </source>
</reference>
<dbReference type="OrthoDB" id="3066090at2759"/>
<feature type="transmembrane region" description="Helical" evidence="2">
    <location>
        <begin position="84"/>
        <end position="103"/>
    </location>
</feature>
<feature type="transmembrane region" description="Helical" evidence="2">
    <location>
        <begin position="124"/>
        <end position="145"/>
    </location>
</feature>
<sequence length="312" mass="34624">MESPPSLELMLGPAFLGSVAVTALFGVMVLQGYVYYSHSKGDGWGWRILVSCLCALEVMRLSFILHAMYLLFVKNFGNFEFLSYPTWSMVALVFPGNLVELIVRCVFAHRIRLLCGKRRRLQGIIIPITIVVLSIAAFICGSIFAAKRLALHVTDEVNTVSAYLYGHFSCAMAADFLAAASLCAVLFHSRTGIQRTDSVVRILMAFSFNTGLLTCLCTTACFITYVVWPNTLIWMGLLFPKSQLYVNSLLASLNARESLRNHPKRTSESTGYEVHSLHFQRSAPTTLNDLSSDGAERGLKESSYTTETVETK</sequence>
<keyword evidence="2" id="KW-0472">Membrane</keyword>
<feature type="compositionally biased region" description="Polar residues" evidence="1">
    <location>
        <begin position="302"/>
        <end position="312"/>
    </location>
</feature>
<keyword evidence="2" id="KW-0812">Transmembrane</keyword>
<keyword evidence="2" id="KW-1133">Transmembrane helix</keyword>
<evidence type="ECO:0000313" key="4">
    <source>
        <dbReference type="EMBL" id="KAF9524804.1"/>
    </source>
</evidence>
<name>A0A9P6E967_9AGAR</name>
<feature type="domain" description="DUF6534" evidence="3">
    <location>
        <begin position="171"/>
        <end position="258"/>
    </location>
</feature>
<dbReference type="EMBL" id="MU157893">
    <property type="protein sequence ID" value="KAF9524804.1"/>
    <property type="molecule type" value="Genomic_DNA"/>
</dbReference>
<feature type="region of interest" description="Disordered" evidence="1">
    <location>
        <begin position="285"/>
        <end position="312"/>
    </location>
</feature>
<feature type="transmembrane region" description="Helical" evidence="2">
    <location>
        <begin position="48"/>
        <end position="72"/>
    </location>
</feature>
<comment type="caution">
    <text evidence="4">The sequence shown here is derived from an EMBL/GenBank/DDBJ whole genome shotgun (WGS) entry which is preliminary data.</text>
</comment>
<evidence type="ECO:0000313" key="5">
    <source>
        <dbReference type="Proteomes" id="UP000807306"/>
    </source>
</evidence>
<dbReference type="PANTHER" id="PTHR40465">
    <property type="entry name" value="CHROMOSOME 1, WHOLE GENOME SHOTGUN SEQUENCE"/>
    <property type="match status" value="1"/>
</dbReference>